<gene>
    <name evidence="2" type="ordered locus">AS9A_3940</name>
</gene>
<dbReference type="Proteomes" id="UP000009235">
    <property type="component" value="Chromosome"/>
</dbReference>
<feature type="chain" id="PRO_5003338945" evidence="1">
    <location>
        <begin position="21"/>
        <end position="143"/>
    </location>
</feature>
<dbReference type="EMBL" id="CP002786">
    <property type="protein sequence ID" value="AEF42376.1"/>
    <property type="molecule type" value="Genomic_DNA"/>
</dbReference>
<dbReference type="KEGG" id="asd:AS9A_3940"/>
<keyword evidence="1" id="KW-0732">Signal</keyword>
<dbReference type="HOGENOM" id="CLU_144841_0_0_11"/>
<feature type="signal peptide" evidence="1">
    <location>
        <begin position="1"/>
        <end position="20"/>
    </location>
</feature>
<dbReference type="STRING" id="443218.AS9A_3940"/>
<proteinExistence type="predicted"/>
<accession>F6EHL2</accession>
<evidence type="ECO:0000313" key="2">
    <source>
        <dbReference type="EMBL" id="AEF42376.1"/>
    </source>
</evidence>
<sequence length="143" mass="14594">MVVPAAGAALALGMTGVAGAAVIQNAPEVVPAVVLDDQGDTQIEPESIMLAPADGNDAVNFITWLVWNDGIAVGTGVEQVNTCEPTCAEGTTLSKPVVIVLDNVEPLDDSDDVHFTEARISGVDGSRTVELSSVAILPIDDAA</sequence>
<protein>
    <submittedName>
        <fullName evidence="2">Secreted protein</fullName>
    </submittedName>
</protein>
<evidence type="ECO:0000256" key="1">
    <source>
        <dbReference type="SAM" id="SignalP"/>
    </source>
</evidence>
<keyword evidence="3" id="KW-1185">Reference proteome</keyword>
<organism evidence="2 3">
    <name type="scientific">Hoyosella subflava (strain DSM 45089 / JCM 17490 / NBRC 109087 / DQS3-9A1)</name>
    <name type="common">Amycolicicoccus subflavus</name>
    <dbReference type="NCBI Taxonomy" id="443218"/>
    <lineage>
        <taxon>Bacteria</taxon>
        <taxon>Bacillati</taxon>
        <taxon>Actinomycetota</taxon>
        <taxon>Actinomycetes</taxon>
        <taxon>Mycobacteriales</taxon>
        <taxon>Hoyosellaceae</taxon>
        <taxon>Hoyosella</taxon>
    </lineage>
</organism>
<reference evidence="2 3" key="1">
    <citation type="journal article" date="2011" name="J. Bacteriol.">
        <title>Complete genome sequence of Amycolicicoccus subflavus DQS3-9A1T, an actinomycete isolated from crude oil-polluted soil.</title>
        <authorList>
            <person name="Cai M."/>
            <person name="Chen W.M."/>
            <person name="Nie Y."/>
            <person name="Chi C.Q."/>
            <person name="Wang Y.N."/>
            <person name="Tang Y.Q."/>
            <person name="Li G.Y."/>
            <person name="Wu X.L."/>
        </authorList>
    </citation>
    <scope>NUCLEOTIDE SEQUENCE [LARGE SCALE GENOMIC DNA]</scope>
    <source>
        <strain evidence="3">DSM 45089 / DQS3-9A1</strain>
    </source>
</reference>
<name>F6EHL2_HOYSD</name>
<evidence type="ECO:0000313" key="3">
    <source>
        <dbReference type="Proteomes" id="UP000009235"/>
    </source>
</evidence>
<dbReference type="AlphaFoldDB" id="F6EHL2"/>